<feature type="domain" description="ABC transporter" evidence="5">
    <location>
        <begin position="11"/>
        <end position="228"/>
    </location>
</feature>
<dbReference type="Gene3D" id="3.40.50.300">
    <property type="entry name" value="P-loop containing nucleotide triphosphate hydrolases"/>
    <property type="match status" value="1"/>
</dbReference>
<organism evidence="6 7">
    <name type="scientific">Desulfocapsa sulfexigens (strain DSM 10523 / SB164P1)</name>
    <dbReference type="NCBI Taxonomy" id="1167006"/>
    <lineage>
        <taxon>Bacteria</taxon>
        <taxon>Pseudomonadati</taxon>
        <taxon>Thermodesulfobacteriota</taxon>
        <taxon>Desulfobulbia</taxon>
        <taxon>Desulfobulbales</taxon>
        <taxon>Desulfocapsaceae</taxon>
        <taxon>Desulfocapsa</taxon>
    </lineage>
</organism>
<evidence type="ECO:0000256" key="2">
    <source>
        <dbReference type="ARBA" id="ARBA00022741"/>
    </source>
</evidence>
<evidence type="ECO:0000256" key="1">
    <source>
        <dbReference type="ARBA" id="ARBA00022448"/>
    </source>
</evidence>
<dbReference type="InterPro" id="IPR017911">
    <property type="entry name" value="MacB-like_ATP-bd"/>
</dbReference>
<evidence type="ECO:0000259" key="5">
    <source>
        <dbReference type="PROSITE" id="PS50893"/>
    </source>
</evidence>
<dbReference type="GO" id="GO:0098796">
    <property type="term" value="C:membrane protein complex"/>
    <property type="evidence" value="ECO:0007669"/>
    <property type="project" value="UniProtKB-ARBA"/>
</dbReference>
<dbReference type="HOGENOM" id="CLU_000604_1_22_7"/>
<dbReference type="InterPro" id="IPR027417">
    <property type="entry name" value="P-loop_NTPase"/>
</dbReference>
<dbReference type="AlphaFoldDB" id="M1PI24"/>
<dbReference type="GO" id="GO:0005524">
    <property type="term" value="F:ATP binding"/>
    <property type="evidence" value="ECO:0007669"/>
    <property type="project" value="UniProtKB-KW"/>
</dbReference>
<dbReference type="SUPFAM" id="SSF52540">
    <property type="entry name" value="P-loop containing nucleoside triphosphate hydrolases"/>
    <property type="match status" value="1"/>
</dbReference>
<dbReference type="GO" id="GO:0016887">
    <property type="term" value="F:ATP hydrolysis activity"/>
    <property type="evidence" value="ECO:0007669"/>
    <property type="project" value="InterPro"/>
</dbReference>
<dbReference type="CDD" id="cd03255">
    <property type="entry name" value="ABC_MJ0796_LolCDE_FtsE"/>
    <property type="match status" value="1"/>
</dbReference>
<comment type="similarity">
    <text evidence="4">Belongs to the ABC transporter superfamily. Macrolide exporter (TC 3.A.1.122) family.</text>
</comment>
<dbReference type="InterPro" id="IPR015854">
    <property type="entry name" value="ABC_transpr_LolD-like"/>
</dbReference>
<protein>
    <submittedName>
        <fullName evidence="6">ABC-type antimicrobial peptide transport system, ATPase component</fullName>
    </submittedName>
</protein>
<evidence type="ECO:0000313" key="7">
    <source>
        <dbReference type="Proteomes" id="UP000011721"/>
    </source>
</evidence>
<reference evidence="7" key="1">
    <citation type="journal article" date="2013" name="Stand. Genomic Sci.">
        <title>Complete genome sequence of Desulfocapsa sulfexigens, a marine deltaproteobacterium specialized in disproportionating inorganic sulfur compounds.</title>
        <authorList>
            <person name="Finster K.W."/>
            <person name="Kjeldsen K.U."/>
            <person name="Kube M."/>
            <person name="Reinhardt R."/>
            <person name="Mussmann M."/>
            <person name="Amann R."/>
            <person name="Schreiber L."/>
        </authorList>
    </citation>
    <scope>NUCLEOTIDE SEQUENCE [LARGE SCALE GENOMIC DNA]</scope>
    <source>
        <strain evidence="7">DSM 10523 / SB164P1</strain>
    </source>
</reference>
<dbReference type="KEGG" id="dsf:UWK_02714"/>
<keyword evidence="3" id="KW-0067">ATP-binding</keyword>
<dbReference type="STRING" id="1167006.UWK_02714"/>
<keyword evidence="7" id="KW-1185">Reference proteome</keyword>
<dbReference type="InterPro" id="IPR003593">
    <property type="entry name" value="AAA+_ATPase"/>
</dbReference>
<evidence type="ECO:0000256" key="4">
    <source>
        <dbReference type="ARBA" id="ARBA00038388"/>
    </source>
</evidence>
<evidence type="ECO:0000256" key="3">
    <source>
        <dbReference type="ARBA" id="ARBA00022840"/>
    </source>
</evidence>
<keyword evidence="2" id="KW-0547">Nucleotide-binding</keyword>
<dbReference type="Proteomes" id="UP000011721">
    <property type="component" value="Chromosome"/>
</dbReference>
<dbReference type="GO" id="GO:0022857">
    <property type="term" value="F:transmembrane transporter activity"/>
    <property type="evidence" value="ECO:0007669"/>
    <property type="project" value="TreeGrafter"/>
</dbReference>
<dbReference type="SMART" id="SM00382">
    <property type="entry name" value="AAA"/>
    <property type="match status" value="1"/>
</dbReference>
<dbReference type="FunFam" id="3.40.50.300:FF:000032">
    <property type="entry name" value="Export ABC transporter ATP-binding protein"/>
    <property type="match status" value="1"/>
</dbReference>
<gene>
    <name evidence="6" type="ordered locus">UWK_02714</name>
</gene>
<dbReference type="InterPro" id="IPR003439">
    <property type="entry name" value="ABC_transporter-like_ATP-bd"/>
</dbReference>
<keyword evidence="1" id="KW-0813">Transport</keyword>
<dbReference type="PROSITE" id="PS00211">
    <property type="entry name" value="ABC_TRANSPORTER_1"/>
    <property type="match status" value="1"/>
</dbReference>
<dbReference type="GO" id="GO:0005886">
    <property type="term" value="C:plasma membrane"/>
    <property type="evidence" value="ECO:0007669"/>
    <property type="project" value="TreeGrafter"/>
</dbReference>
<name>M1PI24_DESSD</name>
<dbReference type="PANTHER" id="PTHR24220">
    <property type="entry name" value="IMPORT ATP-BINDING PROTEIN"/>
    <property type="match status" value="1"/>
</dbReference>
<dbReference type="PROSITE" id="PS50893">
    <property type="entry name" value="ABC_TRANSPORTER_2"/>
    <property type="match status" value="1"/>
</dbReference>
<dbReference type="eggNOG" id="COG1136">
    <property type="taxonomic scope" value="Bacteria"/>
</dbReference>
<sequence length="228" mass="25405">MSRNDKQNMLISTRELRHHYPHGSGKIEVLHGVDMDVHHGEFIAVMGASGSGKSTLLHILGCLLRPSSGSYFLNNRDILQLKEKELARLRANTVAHVFQNFHLLPAMTVMENVLLPALYNGMAPEQAGENARRAIDQVGLDKRMMHKPAELSGGEMQRVTIARALAMQPELILADEPTGNLDHSSTLEVLSLFQEINKQGCTVIMVTHDRDVAKLARSTRYMIDGYLE</sequence>
<dbReference type="EMBL" id="CP003985">
    <property type="protein sequence ID" value="AGF79250.1"/>
    <property type="molecule type" value="Genomic_DNA"/>
</dbReference>
<dbReference type="Pfam" id="PF00005">
    <property type="entry name" value="ABC_tran"/>
    <property type="match status" value="1"/>
</dbReference>
<evidence type="ECO:0000313" key="6">
    <source>
        <dbReference type="EMBL" id="AGF79250.1"/>
    </source>
</evidence>
<dbReference type="InterPro" id="IPR017871">
    <property type="entry name" value="ABC_transporter-like_CS"/>
</dbReference>
<accession>M1PI24</accession>
<proteinExistence type="inferred from homology"/>
<dbReference type="PANTHER" id="PTHR24220:SF86">
    <property type="entry name" value="ABC TRANSPORTER ABCH.1"/>
    <property type="match status" value="1"/>
</dbReference>